<dbReference type="InterPro" id="IPR047122">
    <property type="entry name" value="Trans-enoyl_RdTase-like"/>
</dbReference>
<dbReference type="InterPro" id="IPR011032">
    <property type="entry name" value="GroES-like_sf"/>
</dbReference>
<accession>A0A7H8R9C3</accession>
<dbReference type="AlphaFoldDB" id="A0A7H8R9C3"/>
<dbReference type="InterPro" id="IPR020843">
    <property type="entry name" value="ER"/>
</dbReference>
<dbReference type="SUPFAM" id="SSF50129">
    <property type="entry name" value="GroES-like"/>
    <property type="match status" value="1"/>
</dbReference>
<name>A0A7H8R9C3_TALRU</name>
<dbReference type="CDD" id="cd08249">
    <property type="entry name" value="enoyl_reductase_like"/>
    <property type="match status" value="1"/>
</dbReference>
<gene>
    <name evidence="4" type="ORF">TRUGW13939_09480</name>
</gene>
<dbReference type="PANTHER" id="PTHR45348:SF2">
    <property type="entry name" value="ZINC-TYPE ALCOHOL DEHYDROGENASE-LIKE PROTEIN C2E1P3.01"/>
    <property type="match status" value="1"/>
</dbReference>
<feature type="domain" description="Enoyl reductase (ER)" evidence="3">
    <location>
        <begin position="8"/>
        <end position="348"/>
    </location>
</feature>
<evidence type="ECO:0000256" key="2">
    <source>
        <dbReference type="ARBA" id="ARBA00023002"/>
    </source>
</evidence>
<protein>
    <recommendedName>
        <fullName evidence="3">Enoyl reductase (ER) domain-containing protein</fullName>
    </recommendedName>
</protein>
<evidence type="ECO:0000259" key="3">
    <source>
        <dbReference type="SMART" id="SM00829"/>
    </source>
</evidence>
<dbReference type="RefSeq" id="XP_035348495.1">
    <property type="nucleotide sequence ID" value="XM_035492602.1"/>
</dbReference>
<dbReference type="SMART" id="SM00829">
    <property type="entry name" value="PKS_ER"/>
    <property type="match status" value="1"/>
</dbReference>
<dbReference type="EMBL" id="CP055902">
    <property type="protein sequence ID" value="QKX62321.1"/>
    <property type="molecule type" value="Genomic_DNA"/>
</dbReference>
<dbReference type="Gene3D" id="3.90.180.10">
    <property type="entry name" value="Medium-chain alcohol dehydrogenases, catalytic domain"/>
    <property type="match status" value="1"/>
</dbReference>
<dbReference type="Gene3D" id="3.40.50.720">
    <property type="entry name" value="NAD(P)-binding Rossmann-like Domain"/>
    <property type="match status" value="1"/>
</dbReference>
<dbReference type="KEGG" id="trg:TRUGW13939_09480"/>
<evidence type="ECO:0000313" key="5">
    <source>
        <dbReference type="Proteomes" id="UP000509510"/>
    </source>
</evidence>
<keyword evidence="2" id="KW-0560">Oxidoreductase</keyword>
<dbReference type="SUPFAM" id="SSF51735">
    <property type="entry name" value="NAD(P)-binding Rossmann-fold domains"/>
    <property type="match status" value="1"/>
</dbReference>
<dbReference type="PANTHER" id="PTHR45348">
    <property type="entry name" value="HYPOTHETICAL OXIDOREDUCTASE (EUROFUNG)"/>
    <property type="match status" value="1"/>
</dbReference>
<dbReference type="InterPro" id="IPR013154">
    <property type="entry name" value="ADH-like_N"/>
</dbReference>
<dbReference type="OrthoDB" id="48317at2759"/>
<dbReference type="InterPro" id="IPR036291">
    <property type="entry name" value="NAD(P)-bd_dom_sf"/>
</dbReference>
<dbReference type="Pfam" id="PF08240">
    <property type="entry name" value="ADH_N"/>
    <property type="match status" value="1"/>
</dbReference>
<evidence type="ECO:0000256" key="1">
    <source>
        <dbReference type="ARBA" id="ARBA00008072"/>
    </source>
</evidence>
<reference evidence="5" key="1">
    <citation type="submission" date="2020-06" db="EMBL/GenBank/DDBJ databases">
        <title>A chromosome-scale genome assembly of Talaromyces rugulosus W13939.</title>
        <authorList>
            <person name="Wang B."/>
            <person name="Guo L."/>
            <person name="Ye K."/>
            <person name="Wang L."/>
        </authorList>
    </citation>
    <scope>NUCLEOTIDE SEQUENCE [LARGE SCALE GENOMIC DNA]</scope>
    <source>
        <strain evidence="5">W13939</strain>
    </source>
</reference>
<keyword evidence="5" id="KW-1185">Reference proteome</keyword>
<dbReference type="Proteomes" id="UP000509510">
    <property type="component" value="Chromosome V"/>
</dbReference>
<proteinExistence type="inferred from homology"/>
<evidence type="ECO:0000313" key="4">
    <source>
        <dbReference type="EMBL" id="QKX62321.1"/>
    </source>
</evidence>
<comment type="similarity">
    <text evidence="1">Belongs to the zinc-containing alcohol dehydrogenase family.</text>
</comment>
<organism evidence="4 5">
    <name type="scientific">Talaromyces rugulosus</name>
    <name type="common">Penicillium rugulosum</name>
    <dbReference type="NCBI Taxonomy" id="121627"/>
    <lineage>
        <taxon>Eukaryota</taxon>
        <taxon>Fungi</taxon>
        <taxon>Dikarya</taxon>
        <taxon>Ascomycota</taxon>
        <taxon>Pezizomycotina</taxon>
        <taxon>Eurotiomycetes</taxon>
        <taxon>Eurotiomycetidae</taxon>
        <taxon>Eurotiales</taxon>
        <taxon>Trichocomaceae</taxon>
        <taxon>Talaromyces</taxon>
        <taxon>Talaromyces sect. Islandici</taxon>
    </lineage>
</organism>
<dbReference type="GeneID" id="55996963"/>
<sequence length="354" mass="37878">MKALVWNGTHATVTTSHPIPKLPPDYLLIQTIAIALNPTDAKAIAQGRASPDNGLLGSDFAGIVRDVGPLVRKPWKPGDRVCGVTHGGNNARPEDGAFAEYIVAKGDTCIRIPAHMGFEEAATIGVSAITDGQGMFQAMGLDLPVVENQVQQKKGEFLLVYGGSSSTGTLAIQFGKLAGYTVLTTCDPKNFDLVTSRGAEMAFNYKDPTCGQQIYDYTHGQLKLIFDTIGNPSSISICETAFSKQPTCRYGTLLLNDFSPQRRPDVVCSSSVLMTFRGEAFDLFGRHFPASKEDFEFASMFAGITERLLDEGLLVPHPVVLKSGGLGGVVDGLELVRDGKVSGGKLVYRVADTA</sequence>
<dbReference type="GO" id="GO:0016651">
    <property type="term" value="F:oxidoreductase activity, acting on NAD(P)H"/>
    <property type="evidence" value="ECO:0007669"/>
    <property type="project" value="InterPro"/>
</dbReference>